<feature type="transmembrane region" description="Helical" evidence="10">
    <location>
        <begin position="211"/>
        <end position="232"/>
    </location>
</feature>
<keyword evidence="7" id="KW-0915">Sodium</keyword>
<organism evidence="11 12">
    <name type="scientific">Globodera pallida</name>
    <name type="common">Potato cyst nematode worm</name>
    <name type="synonym">Heterodera pallida</name>
    <dbReference type="NCBI Taxonomy" id="36090"/>
    <lineage>
        <taxon>Eukaryota</taxon>
        <taxon>Metazoa</taxon>
        <taxon>Ecdysozoa</taxon>
        <taxon>Nematoda</taxon>
        <taxon>Chromadorea</taxon>
        <taxon>Rhabditida</taxon>
        <taxon>Tylenchina</taxon>
        <taxon>Tylenchomorpha</taxon>
        <taxon>Tylenchoidea</taxon>
        <taxon>Heteroderidae</taxon>
        <taxon>Heteroderinae</taxon>
        <taxon>Globodera</taxon>
    </lineage>
</organism>
<feature type="transmembrane region" description="Helical" evidence="10">
    <location>
        <begin position="497"/>
        <end position="523"/>
    </location>
</feature>
<reference evidence="12" key="3">
    <citation type="submission" date="2016-06" db="UniProtKB">
        <authorList>
            <consortium name="WormBaseParasite"/>
        </authorList>
    </citation>
    <scope>IDENTIFICATION</scope>
</reference>
<keyword evidence="3 10" id="KW-0812">Transmembrane</keyword>
<evidence type="ECO:0000256" key="1">
    <source>
        <dbReference type="ARBA" id="ARBA00004141"/>
    </source>
</evidence>
<feature type="transmembrane region" description="Helical" evidence="10">
    <location>
        <begin position="284"/>
        <end position="310"/>
    </location>
</feature>
<keyword evidence="4" id="KW-0769">Symport</keyword>
<feature type="transmembrane region" description="Helical" evidence="10">
    <location>
        <begin position="543"/>
        <end position="562"/>
    </location>
</feature>
<dbReference type="GO" id="GO:0046872">
    <property type="term" value="F:metal ion binding"/>
    <property type="evidence" value="ECO:0007669"/>
    <property type="project" value="UniProtKB-KW"/>
</dbReference>
<reference evidence="11" key="2">
    <citation type="submission" date="2014-05" db="EMBL/GenBank/DDBJ databases">
        <title>The genome and life-stage specific transcriptomes of Globodera pallida elucidate key aspects of plant parasitism by a cyst nematode.</title>
        <authorList>
            <person name="Cotton J.A."/>
            <person name="Lilley C.J."/>
            <person name="Jones L.M."/>
            <person name="Kikuchi T."/>
            <person name="Reid A.J."/>
            <person name="Thorpe P."/>
            <person name="Tsai I.J."/>
            <person name="Beasley H."/>
            <person name="Blok V."/>
            <person name="Cock P.J.A."/>
            <person name="Van den Akker S.E."/>
            <person name="Holroyd N."/>
            <person name="Hunt M."/>
            <person name="Mantelin S."/>
            <person name="Naghra H."/>
            <person name="Pain A."/>
            <person name="Palomares-Rius J.E."/>
            <person name="Zarowiecki M."/>
            <person name="Berriman M."/>
            <person name="Jones J.T."/>
            <person name="Urwin P.E."/>
        </authorList>
    </citation>
    <scope>NUCLEOTIDE SEQUENCE [LARGE SCALE GENOMIC DNA]</scope>
    <source>
        <strain evidence="11">Lindley</strain>
    </source>
</reference>
<protein>
    <submittedName>
        <fullName evidence="12">Sodium-and chloride-dependent glycine transporter 1</fullName>
    </submittedName>
</protein>
<keyword evidence="7" id="KW-0479">Metal-binding</keyword>
<dbReference type="WBParaSite" id="GPLIN_001223400">
    <property type="protein sequence ID" value="GPLIN_001223400"/>
    <property type="gene ID" value="GPLIN_001223400"/>
</dbReference>
<feature type="transmembrane region" description="Helical" evidence="10">
    <location>
        <begin position="455"/>
        <end position="476"/>
    </location>
</feature>
<comment type="subcellular location">
    <subcellularLocation>
        <location evidence="1">Membrane</location>
        <topology evidence="1">Multi-pass membrane protein</topology>
    </subcellularLocation>
</comment>
<dbReference type="Proteomes" id="UP000050741">
    <property type="component" value="Unassembled WGS sequence"/>
</dbReference>
<dbReference type="SUPFAM" id="SSF161070">
    <property type="entry name" value="SNF-like"/>
    <property type="match status" value="1"/>
</dbReference>
<dbReference type="PRINTS" id="PR00176">
    <property type="entry name" value="NANEUSMPORT"/>
</dbReference>
<evidence type="ECO:0000313" key="11">
    <source>
        <dbReference type="Proteomes" id="UP000050741"/>
    </source>
</evidence>
<evidence type="ECO:0000256" key="9">
    <source>
        <dbReference type="SAM" id="MobiDB-lite"/>
    </source>
</evidence>
<evidence type="ECO:0000256" key="4">
    <source>
        <dbReference type="ARBA" id="ARBA00022847"/>
    </source>
</evidence>
<feature type="compositionally biased region" description="Polar residues" evidence="9">
    <location>
        <begin position="658"/>
        <end position="671"/>
    </location>
</feature>
<dbReference type="PANTHER" id="PTHR11616">
    <property type="entry name" value="SODIUM/CHLORIDE DEPENDENT TRANSPORTER"/>
    <property type="match status" value="1"/>
</dbReference>
<dbReference type="AlphaFoldDB" id="A0A183CH78"/>
<evidence type="ECO:0000313" key="12">
    <source>
        <dbReference type="WBParaSite" id="GPLIN_001223400"/>
    </source>
</evidence>
<feature type="region of interest" description="Disordered" evidence="9">
    <location>
        <begin position="636"/>
        <end position="681"/>
    </location>
</feature>
<keyword evidence="5 10" id="KW-1133">Transmembrane helix</keyword>
<feature type="transmembrane region" description="Helical" evidence="10">
    <location>
        <begin position="420"/>
        <end position="443"/>
    </location>
</feature>
<keyword evidence="2" id="KW-0813">Transport</keyword>
<keyword evidence="8" id="KW-1015">Disulfide bond</keyword>
<feature type="transmembrane region" description="Helical" evidence="10">
    <location>
        <begin position="239"/>
        <end position="264"/>
    </location>
</feature>
<feature type="binding site" evidence="7">
    <location>
        <position position="44"/>
    </location>
    <ligand>
        <name>Na(+)</name>
        <dbReference type="ChEBI" id="CHEBI:29101"/>
        <label>2</label>
    </ligand>
</feature>
<keyword evidence="6 10" id="KW-0472">Membrane</keyword>
<feature type="disulfide bond" evidence="8">
    <location>
        <begin position="149"/>
        <end position="160"/>
    </location>
</feature>
<dbReference type="PANTHER" id="PTHR11616:SF295">
    <property type="entry name" value="SODIUM: NEUROTRANSMITTER SYMPORTER FAMILY"/>
    <property type="match status" value="1"/>
</dbReference>
<feature type="transmembrane region" description="Helical" evidence="10">
    <location>
        <begin position="380"/>
        <end position="408"/>
    </location>
</feature>
<dbReference type="InterPro" id="IPR000175">
    <property type="entry name" value="Na/ntran_symport"/>
</dbReference>
<feature type="transmembrane region" description="Helical" evidence="10">
    <location>
        <begin position="322"/>
        <end position="344"/>
    </location>
</feature>
<evidence type="ECO:0000256" key="8">
    <source>
        <dbReference type="PIRSR" id="PIRSR600175-2"/>
    </source>
</evidence>
<dbReference type="PROSITE" id="PS50267">
    <property type="entry name" value="NA_NEUROTRAN_SYMP_3"/>
    <property type="match status" value="1"/>
</dbReference>
<dbReference type="GO" id="GO:0005283">
    <property type="term" value="F:amino acid:sodium symporter activity"/>
    <property type="evidence" value="ECO:0007669"/>
    <property type="project" value="TreeGrafter"/>
</dbReference>
<evidence type="ECO:0000256" key="6">
    <source>
        <dbReference type="ARBA" id="ARBA00023136"/>
    </source>
</evidence>
<dbReference type="GO" id="GO:0015179">
    <property type="term" value="F:L-amino acid transmembrane transporter activity"/>
    <property type="evidence" value="ECO:0007669"/>
    <property type="project" value="TreeGrafter"/>
</dbReference>
<reference evidence="11" key="1">
    <citation type="submission" date="2013-12" db="EMBL/GenBank/DDBJ databases">
        <authorList>
            <person name="Aslett M."/>
        </authorList>
    </citation>
    <scope>NUCLEOTIDE SEQUENCE [LARGE SCALE GENOMIC DNA]</scope>
    <source>
        <strain evidence="11">Lindley</strain>
    </source>
</reference>
<evidence type="ECO:0000256" key="5">
    <source>
        <dbReference type="ARBA" id="ARBA00022989"/>
    </source>
</evidence>
<proteinExistence type="predicted"/>
<evidence type="ECO:0000256" key="2">
    <source>
        <dbReference type="ARBA" id="ARBA00022448"/>
    </source>
</evidence>
<name>A0A183CH78_GLOPA</name>
<dbReference type="GO" id="GO:0005886">
    <property type="term" value="C:plasma membrane"/>
    <property type="evidence" value="ECO:0007669"/>
    <property type="project" value="TreeGrafter"/>
</dbReference>
<dbReference type="InterPro" id="IPR037272">
    <property type="entry name" value="SNS_sf"/>
</dbReference>
<evidence type="ECO:0000256" key="3">
    <source>
        <dbReference type="ARBA" id="ARBA00022692"/>
    </source>
</evidence>
<feature type="transmembrane region" description="Helical" evidence="10">
    <location>
        <begin position="31"/>
        <end position="48"/>
    </location>
</feature>
<keyword evidence="11" id="KW-1185">Reference proteome</keyword>
<dbReference type="GO" id="GO:0089718">
    <property type="term" value="P:amino acid import across plasma membrane"/>
    <property type="evidence" value="ECO:0007669"/>
    <property type="project" value="TreeGrafter"/>
</dbReference>
<dbReference type="Pfam" id="PF00209">
    <property type="entry name" value="SNF"/>
    <property type="match status" value="1"/>
</dbReference>
<accession>A0A183CH78</accession>
<feature type="transmembrane region" description="Helical" evidence="10">
    <location>
        <begin position="122"/>
        <end position="138"/>
    </location>
</feature>
<sequence length="681" mass="75413">MWFEDRSLSNMKVSSLIVEEWRDIWSAKSEFMFAAFAYLFATTNFLNLPRLILDNGGPAFLVAYGAALIFVVLPILALEICVGQLTGRGPVQALYNICPVLKGVGIAQILFCLVVMATMTRFLAWIFLFIYHLFWTLTDDRPGLPWLHCKNFPEFQFGPCREPMSLFSQNGSSAIQQNRLATFHEDSAMSQFQNVLDATSDSIVEVGHVQVHFLIAQCTVWASVFFAICFGVRWLGKVIAFTFVVSMALLMALCGRAMFALGAVEMFQQFFMDSMDWEKLKDFLVWKTAVEQAILASGVGFGALITIGSYNKRSNNLIKDSFILVLTHALLSTLQVATVIALVGHVSAKTGLTPTELIDQGENQFHQLLVYLGFLPHAKILSGLFLFLCAFVLLNVFYLLALSILAILEDALGEKWSKCCPRFTVALFVCLLGAASALFFVTQAGKYGYELVSGFLNYVTLLTILAFELFTISWVYCAHSLGMDLKTMLSSTCCWCLGYFLLFLTYLLPIVPIAIAVLNVFGYSFAKYSPEVRAWEWSEWCGVAVALFPLVPIPLWAFLAILRACTRGARISPCRRFCLAFRSPMRYELMKGSMSSGVRRRIDSQHSHPNSRFAAGSSAPAAGGYVLLSQAPLAQPENDDVAPGSAGAGIRRSRHTNDTTSSTLRADSPSSHLAAGHPIRH</sequence>
<feature type="transmembrane region" description="Helical" evidence="10">
    <location>
        <begin position="93"/>
        <end position="115"/>
    </location>
</feature>
<feature type="transmembrane region" description="Helical" evidence="10">
    <location>
        <begin position="60"/>
        <end position="87"/>
    </location>
</feature>
<evidence type="ECO:0000256" key="7">
    <source>
        <dbReference type="PIRSR" id="PIRSR600175-1"/>
    </source>
</evidence>
<evidence type="ECO:0000256" key="10">
    <source>
        <dbReference type="SAM" id="Phobius"/>
    </source>
</evidence>